<dbReference type="SUPFAM" id="SSF82714">
    <property type="entry name" value="Multidrug efflux transporter AcrB TolC docking domain, DN and DC subdomains"/>
    <property type="match status" value="2"/>
</dbReference>
<gene>
    <name evidence="3" type="ORF">CcarbDRAFT_1016</name>
</gene>
<dbReference type="SUPFAM" id="SSF82866">
    <property type="entry name" value="Multidrug efflux transporter AcrB transmembrane domain"/>
    <property type="match status" value="2"/>
</dbReference>
<keyword evidence="4" id="KW-1185">Reference proteome</keyword>
<evidence type="ECO:0000256" key="2">
    <source>
        <dbReference type="SAM" id="Phobius"/>
    </source>
</evidence>
<dbReference type="InterPro" id="IPR027463">
    <property type="entry name" value="AcrB_DN_DC_subdom"/>
</dbReference>
<dbReference type="Gene3D" id="1.20.1640.10">
    <property type="entry name" value="Multidrug efflux transporter AcrB transmembrane domain"/>
    <property type="match status" value="2"/>
</dbReference>
<dbReference type="Gene3D" id="3.30.70.1320">
    <property type="entry name" value="Multidrug efflux transporter AcrB pore domain like"/>
    <property type="match status" value="1"/>
</dbReference>
<evidence type="ECO:0000313" key="4">
    <source>
        <dbReference type="Proteomes" id="UP000004198"/>
    </source>
</evidence>
<dbReference type="GO" id="GO:0042910">
    <property type="term" value="F:xenobiotic transmembrane transporter activity"/>
    <property type="evidence" value="ECO:0007669"/>
    <property type="project" value="TreeGrafter"/>
</dbReference>
<proteinExistence type="predicted"/>
<dbReference type="STRING" id="536227.Ccar_06315"/>
<feature type="transmembrane region" description="Helical" evidence="2">
    <location>
        <begin position="868"/>
        <end position="887"/>
    </location>
</feature>
<name>C6PQE9_9CLOT</name>
<sequence>MNITEISVRRPAAITMVIAFLIGLGIFGYKNLGADLMPSMDVPVITIRTTYTGANADAIKKDVVKPVEDAVSGISGVDTISSTAREGSGQTVIQFTSETNMNTAFLDVEKAVEKVQGKLPTNADKPVLSKVDLNASSVLTLSLNGNVPYDQLCSEADKVQQAMEKVPGIGNVTLQGSNPKQLTIKLDKNALEYYGVNINSLLSKIKSDNANIPAGQIKQENMNETLRVIGEFENIDDIKNITVPTANGAIIRLRDIAEIKLDYPDETQLRRINSKSTIGIDLQKQSDANVVEAVNNAKQQIAKIQKQLPKGVNLIIADDTTTTITSSLSEIKHNLVEGIITTAIVLLLFLRSWRSSLVVLVAIPTSLISTFFMMYELHFTLNMMSLMGLSLCIGILVDDSIVVLENIQRHLGFEKDPKIAAIEGRNEIGMAAIAITLCDVVIFVPVAFISGMVGKYFREFGLTIAVASLFSLFVSFTITPMLASRLLKKKDSNLQIGLFRKFRNNPISRIFARFSVFFNKVTKAYSKFLVWSLDNRGKVLIVTSILVILSISLVKLGIISTEFMPQSDQSRFTVNLSLNPGSTLKQTDEKVKQVEKVLQKIPGIESYSSTVGGNSDTASGNIVVRLKPKNKRNKTQTQIASQVRAFGMRMTGVRFSVSESSGVPGAGRGGGGGNNSRLSINVAGDDLNTLKTIADKVESILKSVPGVTDVSNSTTTSQSEIQVKINRLAASEYGVSTSDIASVIRMAVQGSTTGTYTQNDIDYDINVGFADGQIKSPADIASIKILNSSGQLVSLGQVASVTQNDSPVTESRQDREDVVTLSANMQGRALGDINNEINTRLKALTLPEGYSIKFGGEQKQMAQAFTPLIEVLFASFILVYMILVVLYESFLTPFIRMISLPCAMIGAFGILALTGKTLNMMSMIGLIMLDGLASKNGTLLIDYTNTLMSRGLNLREALIEAGTTRLRPIIMTTATMIVGMLPSALALGDGSEMKSGMAWVVIGGMITSTLLSPIILPIVYTLMDDLKHFISRKYKQILQIEEA</sequence>
<feature type="transmembrane region" description="Helical" evidence="2">
    <location>
        <begin position="893"/>
        <end position="913"/>
    </location>
</feature>
<dbReference type="Proteomes" id="UP000004198">
    <property type="component" value="Unassembled WGS sequence"/>
</dbReference>
<dbReference type="Pfam" id="PF00873">
    <property type="entry name" value="ACR_tran"/>
    <property type="match status" value="1"/>
</dbReference>
<feature type="transmembrane region" description="Helical" evidence="2">
    <location>
        <begin position="428"/>
        <end position="448"/>
    </location>
</feature>
<feature type="transmembrane region" description="Helical" evidence="2">
    <location>
        <begin position="999"/>
        <end position="1023"/>
    </location>
</feature>
<evidence type="ECO:0000256" key="1">
    <source>
        <dbReference type="SAM" id="MobiDB-lite"/>
    </source>
</evidence>
<evidence type="ECO:0000313" key="3">
    <source>
        <dbReference type="EMBL" id="EET88471.1"/>
    </source>
</evidence>
<feature type="transmembrane region" description="Helical" evidence="2">
    <location>
        <begin position="357"/>
        <end position="375"/>
    </location>
</feature>
<keyword evidence="2" id="KW-0472">Membrane</keyword>
<feature type="transmembrane region" description="Helical" evidence="2">
    <location>
        <begin position="460"/>
        <end position="483"/>
    </location>
</feature>
<dbReference type="InterPro" id="IPR001036">
    <property type="entry name" value="Acrflvin-R"/>
</dbReference>
<dbReference type="RefSeq" id="WP_007059901.1">
    <property type="nucleotide sequence ID" value="NZ_ACVI01000012.1"/>
</dbReference>
<protein>
    <submittedName>
        <fullName evidence="3">Acriflavin resistance protein</fullName>
    </submittedName>
</protein>
<feature type="transmembrane region" description="Helical" evidence="2">
    <location>
        <begin position="969"/>
        <end position="987"/>
    </location>
</feature>
<dbReference type="Gene3D" id="3.30.70.1440">
    <property type="entry name" value="Multidrug efflux transporter AcrB pore domain"/>
    <property type="match status" value="1"/>
</dbReference>
<dbReference type="AlphaFoldDB" id="C6PQE9"/>
<dbReference type="PRINTS" id="PR00702">
    <property type="entry name" value="ACRIFLAVINRP"/>
</dbReference>
<feature type="region of interest" description="Disordered" evidence="1">
    <location>
        <begin position="658"/>
        <end position="677"/>
    </location>
</feature>
<dbReference type="Gene3D" id="3.30.2090.10">
    <property type="entry name" value="Multidrug efflux transporter AcrB TolC docking domain, DN and DC subdomains"/>
    <property type="match status" value="2"/>
</dbReference>
<dbReference type="GO" id="GO:0005886">
    <property type="term" value="C:plasma membrane"/>
    <property type="evidence" value="ECO:0007669"/>
    <property type="project" value="TreeGrafter"/>
</dbReference>
<dbReference type="eggNOG" id="COG0841">
    <property type="taxonomic scope" value="Bacteria"/>
</dbReference>
<dbReference type="PANTHER" id="PTHR32063">
    <property type="match status" value="1"/>
</dbReference>
<organism evidence="3 4">
    <name type="scientific">Clostridium carboxidivorans P7</name>
    <dbReference type="NCBI Taxonomy" id="536227"/>
    <lineage>
        <taxon>Bacteria</taxon>
        <taxon>Bacillati</taxon>
        <taxon>Bacillota</taxon>
        <taxon>Clostridia</taxon>
        <taxon>Eubacteriales</taxon>
        <taxon>Clostridiaceae</taxon>
        <taxon>Clostridium</taxon>
    </lineage>
</organism>
<feature type="compositionally biased region" description="Gly residues" evidence="1">
    <location>
        <begin position="664"/>
        <end position="674"/>
    </location>
</feature>
<comment type="caution">
    <text evidence="3">The sequence shown here is derived from an EMBL/GenBank/DDBJ whole genome shotgun (WGS) entry which is preliminary data.</text>
</comment>
<dbReference type="EMBL" id="ACVI01000012">
    <property type="protein sequence ID" value="EET88471.1"/>
    <property type="molecule type" value="Genomic_DNA"/>
</dbReference>
<keyword evidence="2" id="KW-0812">Transmembrane</keyword>
<dbReference type="OrthoDB" id="9757876at2"/>
<dbReference type="PANTHER" id="PTHR32063:SF0">
    <property type="entry name" value="SWARMING MOTILITY PROTEIN SWRC"/>
    <property type="match status" value="1"/>
</dbReference>
<dbReference type="SUPFAM" id="SSF82693">
    <property type="entry name" value="Multidrug efflux transporter AcrB pore domain, PN1, PN2, PC1 and PC2 subdomains"/>
    <property type="match status" value="3"/>
</dbReference>
<reference evidence="3 4" key="1">
    <citation type="submission" date="2009-06" db="EMBL/GenBank/DDBJ databases">
        <title>The draft genome of Clostridium carboxidivorans P7.</title>
        <authorList>
            <consortium name="US DOE Joint Genome Institute (JGI-PGF)"/>
            <person name="Lucas S."/>
            <person name="Copeland A."/>
            <person name="Lapidus A."/>
            <person name="Glavina del Rio T."/>
            <person name="Tice H."/>
            <person name="Bruce D."/>
            <person name="Goodwin L."/>
            <person name="Pitluck S."/>
            <person name="Larimer F."/>
            <person name="Land M.L."/>
            <person name="Hauser L."/>
            <person name="Hemme C.L."/>
        </authorList>
    </citation>
    <scope>NUCLEOTIDE SEQUENCE [LARGE SCALE GENOMIC DNA]</scope>
    <source>
        <strain evidence="3 4">P7</strain>
    </source>
</reference>
<keyword evidence="2" id="KW-1133">Transmembrane helix</keyword>
<accession>C6PQE9</accession>
<feature type="transmembrane region" description="Helical" evidence="2">
    <location>
        <begin position="12"/>
        <end position="29"/>
    </location>
</feature>
<feature type="transmembrane region" description="Helical" evidence="2">
    <location>
        <begin position="331"/>
        <end position="350"/>
    </location>
</feature>
<dbReference type="Gene3D" id="3.30.70.1430">
    <property type="entry name" value="Multidrug efflux transporter AcrB pore domain"/>
    <property type="match status" value="2"/>
</dbReference>
<dbReference type="PATRIC" id="fig|536227.13.peg.1332"/>
<dbReference type="KEGG" id="cck:Ccar_06315"/>
<feature type="transmembrane region" description="Helical" evidence="2">
    <location>
        <begin position="539"/>
        <end position="558"/>
    </location>
</feature>